<dbReference type="InterPro" id="IPR013098">
    <property type="entry name" value="Ig_I-set"/>
</dbReference>
<evidence type="ECO:0000259" key="9">
    <source>
        <dbReference type="PROSITE" id="PS50835"/>
    </source>
</evidence>
<feature type="compositionally biased region" description="Low complexity" evidence="7">
    <location>
        <begin position="1322"/>
        <end position="1336"/>
    </location>
</feature>
<dbReference type="InterPro" id="IPR036179">
    <property type="entry name" value="Ig-like_dom_sf"/>
</dbReference>
<keyword evidence="3 8" id="KW-0472">Membrane</keyword>
<dbReference type="Gene3D" id="2.60.40.10">
    <property type="entry name" value="Immunoglobulins"/>
    <property type="match status" value="6"/>
</dbReference>
<comment type="caution">
    <text evidence="10">The sequence shown here is derived from an EMBL/GenBank/DDBJ whole genome shotgun (WGS) entry which is preliminary data.</text>
</comment>
<feature type="domain" description="Ig-like" evidence="9">
    <location>
        <begin position="511"/>
        <end position="613"/>
    </location>
</feature>
<keyword evidence="8" id="KW-0812">Transmembrane</keyword>
<dbReference type="SUPFAM" id="SSF49265">
    <property type="entry name" value="Fibronectin type III"/>
    <property type="match status" value="1"/>
</dbReference>
<dbReference type="InterPro" id="IPR036116">
    <property type="entry name" value="FN3_sf"/>
</dbReference>
<feature type="compositionally biased region" description="Low complexity" evidence="7">
    <location>
        <begin position="641"/>
        <end position="651"/>
    </location>
</feature>
<gene>
    <name evidence="10" type="ORF">CDAUBV1_LOCUS16352</name>
</gene>
<feature type="compositionally biased region" description="Acidic residues" evidence="7">
    <location>
        <begin position="1442"/>
        <end position="1460"/>
    </location>
</feature>
<feature type="region of interest" description="Disordered" evidence="7">
    <location>
        <begin position="1311"/>
        <end position="1336"/>
    </location>
</feature>
<evidence type="ECO:0000256" key="3">
    <source>
        <dbReference type="ARBA" id="ARBA00023136"/>
    </source>
</evidence>
<dbReference type="SMART" id="SM00060">
    <property type="entry name" value="FN3"/>
    <property type="match status" value="1"/>
</dbReference>
<comment type="subcellular location">
    <subcellularLocation>
        <location evidence="1">Membrane</location>
        <topology evidence="1">Single-pass type I membrane protein</topology>
    </subcellularLocation>
</comment>
<evidence type="ECO:0000256" key="1">
    <source>
        <dbReference type="ARBA" id="ARBA00004479"/>
    </source>
</evidence>
<keyword evidence="6" id="KW-0393">Immunoglobulin domain</keyword>
<accession>A0AAV2TUE9</accession>
<evidence type="ECO:0000313" key="10">
    <source>
        <dbReference type="EMBL" id="CAL5141074.1"/>
    </source>
</evidence>
<reference evidence="10" key="1">
    <citation type="submission" date="2024-06" db="EMBL/GenBank/DDBJ databases">
        <authorList>
            <person name="Liu X."/>
            <person name="Lenzi L."/>
            <person name="Haldenby T S."/>
            <person name="Uol C."/>
        </authorList>
    </citation>
    <scope>NUCLEOTIDE SEQUENCE</scope>
</reference>
<dbReference type="GO" id="GO:0016020">
    <property type="term" value="C:membrane"/>
    <property type="evidence" value="ECO:0007669"/>
    <property type="project" value="UniProtKB-SubCell"/>
</dbReference>
<keyword evidence="5" id="KW-0325">Glycoprotein</keyword>
<dbReference type="InterPro" id="IPR051275">
    <property type="entry name" value="Cell_adhesion_signaling"/>
</dbReference>
<organism evidence="10 11">
    <name type="scientific">Calicophoron daubneyi</name>
    <name type="common">Rumen fluke</name>
    <name type="synonym">Paramphistomum daubneyi</name>
    <dbReference type="NCBI Taxonomy" id="300641"/>
    <lineage>
        <taxon>Eukaryota</taxon>
        <taxon>Metazoa</taxon>
        <taxon>Spiralia</taxon>
        <taxon>Lophotrochozoa</taxon>
        <taxon>Platyhelminthes</taxon>
        <taxon>Trematoda</taxon>
        <taxon>Digenea</taxon>
        <taxon>Plagiorchiida</taxon>
        <taxon>Pronocephalata</taxon>
        <taxon>Paramphistomoidea</taxon>
        <taxon>Paramphistomidae</taxon>
        <taxon>Calicophoron</taxon>
    </lineage>
</organism>
<dbReference type="EMBL" id="CAXLJL010000822">
    <property type="protein sequence ID" value="CAL5141074.1"/>
    <property type="molecule type" value="Genomic_DNA"/>
</dbReference>
<feature type="transmembrane region" description="Helical" evidence="8">
    <location>
        <begin position="1278"/>
        <end position="1303"/>
    </location>
</feature>
<feature type="domain" description="Ig-like" evidence="9">
    <location>
        <begin position="175"/>
        <end position="292"/>
    </location>
</feature>
<dbReference type="InterPro" id="IPR003598">
    <property type="entry name" value="Ig_sub2"/>
</dbReference>
<evidence type="ECO:0000256" key="2">
    <source>
        <dbReference type="ARBA" id="ARBA00022737"/>
    </source>
</evidence>
<dbReference type="SUPFAM" id="SSF48726">
    <property type="entry name" value="Immunoglobulin"/>
    <property type="match status" value="4"/>
</dbReference>
<dbReference type="SMART" id="SM00408">
    <property type="entry name" value="IGc2"/>
    <property type="match status" value="4"/>
</dbReference>
<evidence type="ECO:0000256" key="6">
    <source>
        <dbReference type="ARBA" id="ARBA00023319"/>
    </source>
</evidence>
<sequence>MEAICSEKAKTSGLSLTVEPAIITSSYNQSVRLRCLLPKSPQSAESVYVIWRFRNHAQPPPPTTWAFMHQKDDIARCPDPPKGCELVNEYSEDPVQSHRFHFNLADPGESELELIASRQLFTLKIDNVNAQFDGTFQCYVLLNLDAFENRASLTVLSESDRGPPSSPLGLYAIEEKFTSLPAGIQSTSVLHEGSKSNAKIVTEMVVGRSYDLVCLISNANPRPNVTWTIRRMDGSIHKLSTEDVVVTRWKPFSTYLDIQRTANLEPSDDNGALTCEAVNAAGSASSASASLTVLFPPMIEQFPEEGIRILEGTSTEFSCNVVAKPSAKVLWVDLHGHVVSNTSVIKFSQVRRNSLNVYTCVAENSVGRREQKLSLDVVSWTITTAYAGILDTVPPVVSVPPHVVANKGERLEVTCHADANPPPYLIYWTFSEQKPTENDGQQDRGPHWADGTALMIPQVERKHSGFYSCYANSEKDLNSILSTGVDEETRTWWRARSKTSSTVQLSVNYAPGKTITMAHPSRFASEGSKITLKCLPNKKDPGHPQPGLFWFRLSMVDVNVNLERTPDMRQLLSYPIVGNGTTMTIHRAGLYDSGLYGCYARNILGISEPSYLSVAVEGKPLLLSGLPTSSTFEVQWETKRTTTSSDGSESETMVHTPTMNELSFRPERKDWPSILLSCTFLSNPHPTVKWLYQKQQGLSETDSWIEIAEKSSGSDEQHPGFRVSTKGFHLADTDVWRIETQLMIDQLPPDYLIQTLDKEISRTPIYQCEPEEMIDLRQFSFASLVYLTARLYQLDKINNVYACEASNTVGLTRGVTNVIAKYRPAILPPTDTTFIPHGNPRHEKEQQSPEWIGPLVCQFSAKPPVSGVKWWEGKRNKWVLVYESHNMTEPVLVQESSSFFVVSGTNALKPSYLAGLNISGDRSSSIFSAWNSPDMFYTVLWMRKEPSRNVLNDYKCQVANSMGNTSHVIHIEGASIPRKTEEIYTTDISWTSVTLTWQPGYHGMSLVDPPEQNYLITTLRNAKSDDVHTLLQNFTYTHDRASRCAQQFLLQITDFGYFRPAELAERKNLPFGWNVIQRANMTHGFGTKANKQPHDFFITQNDLPRAKNYAFVRIGHSNLANVTGLFPAHLYSVTVRGENDYGQGVQSDPTFFLTEQVVLPVAEGAVLDSARKVLRIPPGNPALCAQIEKSSDDGKSWTPLIPTTKSHLDRSIVVNSIHSVVMHSGQTSNTKVCSPLSWNQWTEFPIMRSFWYRVKYCNLGQPTECTESFYPAQNIPSLVLIVVGCFCLLAISVLLVLFSHFAWRRVRSRTKAVTPPPPTACRPPNSHSSAQSSSPPLIVRHPSEHIYPETVLGNPVENMKLLTDPILSDGSTKLLGTMNRTIPTVIQTNRYPVHGGIVKIIRRLPPIADHGLNPEEEDDDGVSDNSDGVVSDDSDHDHDEKDGDEGGSDNDGSENDDDDYTGVGSDYDNDDSGTVINSNNEDDIDDPKDARPKNKKVNTVYQLRCQECDMIYIHGTMRELQTRLAEHKRKANSQARTYDYQQSLRDLAIAKYVLDTEHPVDSEKVMGEVLICERI</sequence>
<dbReference type="Pfam" id="PF13927">
    <property type="entry name" value="Ig_3"/>
    <property type="match status" value="1"/>
</dbReference>
<feature type="region of interest" description="Disordered" evidence="7">
    <location>
        <begin position="1408"/>
        <end position="1495"/>
    </location>
</feature>
<dbReference type="CDD" id="cd00096">
    <property type="entry name" value="Ig"/>
    <property type="match status" value="1"/>
</dbReference>
<dbReference type="PROSITE" id="PS50835">
    <property type="entry name" value="IG_LIKE"/>
    <property type="match status" value="4"/>
</dbReference>
<keyword evidence="4" id="KW-1015">Disulfide bond</keyword>
<dbReference type="PANTHER" id="PTHR11640">
    <property type="entry name" value="NEPHRIN"/>
    <property type="match status" value="1"/>
</dbReference>
<dbReference type="SMART" id="SM00409">
    <property type="entry name" value="IG"/>
    <property type="match status" value="5"/>
</dbReference>
<feature type="region of interest" description="Disordered" evidence="7">
    <location>
        <begin position="637"/>
        <end position="658"/>
    </location>
</feature>
<proteinExistence type="predicted"/>
<dbReference type="InterPro" id="IPR003599">
    <property type="entry name" value="Ig_sub"/>
</dbReference>
<evidence type="ECO:0000256" key="8">
    <source>
        <dbReference type="SAM" id="Phobius"/>
    </source>
</evidence>
<dbReference type="InterPro" id="IPR007110">
    <property type="entry name" value="Ig-like_dom"/>
</dbReference>
<dbReference type="InterPro" id="IPR013783">
    <property type="entry name" value="Ig-like_fold"/>
</dbReference>
<evidence type="ECO:0000313" key="11">
    <source>
        <dbReference type="Proteomes" id="UP001497525"/>
    </source>
</evidence>
<protein>
    <recommendedName>
        <fullName evidence="9">Ig-like domain-containing protein</fullName>
    </recommendedName>
</protein>
<name>A0AAV2TUE9_CALDB</name>
<feature type="domain" description="Ig-like" evidence="9">
    <location>
        <begin position="297"/>
        <end position="374"/>
    </location>
</feature>
<evidence type="ECO:0000256" key="5">
    <source>
        <dbReference type="ARBA" id="ARBA00023180"/>
    </source>
</evidence>
<dbReference type="Pfam" id="PF07679">
    <property type="entry name" value="I-set"/>
    <property type="match status" value="1"/>
</dbReference>
<dbReference type="CDD" id="cd00063">
    <property type="entry name" value="FN3"/>
    <property type="match status" value="1"/>
</dbReference>
<dbReference type="Proteomes" id="UP001497525">
    <property type="component" value="Unassembled WGS sequence"/>
</dbReference>
<keyword evidence="8" id="KW-1133">Transmembrane helix</keyword>
<evidence type="ECO:0000256" key="4">
    <source>
        <dbReference type="ARBA" id="ARBA00023157"/>
    </source>
</evidence>
<dbReference type="InterPro" id="IPR003961">
    <property type="entry name" value="FN3_dom"/>
</dbReference>
<feature type="domain" description="Ig-like" evidence="9">
    <location>
        <begin position="394"/>
        <end position="482"/>
    </location>
</feature>
<keyword evidence="2" id="KW-0677">Repeat</keyword>
<dbReference type="PANTHER" id="PTHR11640:SF158">
    <property type="entry name" value="V-SET AND IMMUNOGLOBULIN DOMAIN-CONTAINING PROTEIN 10-LIKE 2"/>
    <property type="match status" value="1"/>
</dbReference>
<evidence type="ECO:0000256" key="7">
    <source>
        <dbReference type="SAM" id="MobiDB-lite"/>
    </source>
</evidence>